<dbReference type="PANTHER" id="PTHR47894:SF1">
    <property type="entry name" value="HTH-TYPE TRANSCRIPTIONAL REGULATOR VQSM"/>
    <property type="match status" value="1"/>
</dbReference>
<dbReference type="InterPro" id="IPR032687">
    <property type="entry name" value="AraC-type_N"/>
</dbReference>
<dbReference type="SUPFAM" id="SSF46689">
    <property type="entry name" value="Homeodomain-like"/>
    <property type="match status" value="1"/>
</dbReference>
<dbReference type="RefSeq" id="WP_348392740.1">
    <property type="nucleotide sequence ID" value="NZ_CP134145.1"/>
</dbReference>
<dbReference type="PRINTS" id="PR00032">
    <property type="entry name" value="HTHARAC"/>
</dbReference>
<gene>
    <name evidence="5" type="ORF">RGQ13_06440</name>
</gene>
<evidence type="ECO:0000259" key="4">
    <source>
        <dbReference type="PROSITE" id="PS01124"/>
    </source>
</evidence>
<dbReference type="SMART" id="SM00342">
    <property type="entry name" value="HTH_ARAC"/>
    <property type="match status" value="1"/>
</dbReference>
<sequence length="339" mass="38341">MNGLPTTSRGNVMALYQALESYGVNPEAIIKEVGIELPELSDNNRVVTAEMMDKLLYLAVRSTGDEAFGLRFADFIKPTSYHALGMALLYSPTLRSFCQRLERYFAMITTLDIVTFTESKQGCYLSTTAASEYSDITKRCHSDAWSAWIVNLIRLIYSQNYFPSKVSLFANSESQQERYQQLFGDQITFSASETRIYFEPKTLDMPLPTSNAELARANDKVVIQFLSQLNEADIAVQVQAKLIEQLPSGQCSKENIAEQLHLTERTLHNKLNGAGTSYHKLLLQTRQSLAQEYIKSNEVSLSEIAYLLGFTSISSFSRAFKQWTGISPRKYQKQVLTEF</sequence>
<proteinExistence type="predicted"/>
<accession>A0ABY9TYI5</accession>
<evidence type="ECO:0000256" key="3">
    <source>
        <dbReference type="ARBA" id="ARBA00023163"/>
    </source>
</evidence>
<evidence type="ECO:0000256" key="1">
    <source>
        <dbReference type="ARBA" id="ARBA00023015"/>
    </source>
</evidence>
<dbReference type="Pfam" id="PF12625">
    <property type="entry name" value="Arabinose_bd"/>
    <property type="match status" value="1"/>
</dbReference>
<dbReference type="Proteomes" id="UP001258994">
    <property type="component" value="Chromosome"/>
</dbReference>
<keyword evidence="1" id="KW-0805">Transcription regulation</keyword>
<dbReference type="InterPro" id="IPR020449">
    <property type="entry name" value="Tscrpt_reg_AraC-type_HTH"/>
</dbReference>
<dbReference type="Gene3D" id="1.10.10.60">
    <property type="entry name" value="Homeodomain-like"/>
    <property type="match status" value="1"/>
</dbReference>
<organism evidence="5 6">
    <name type="scientific">Thalassotalea psychrophila</name>
    <dbReference type="NCBI Taxonomy" id="3065647"/>
    <lineage>
        <taxon>Bacteria</taxon>
        <taxon>Pseudomonadati</taxon>
        <taxon>Pseudomonadota</taxon>
        <taxon>Gammaproteobacteria</taxon>
        <taxon>Alteromonadales</taxon>
        <taxon>Colwelliaceae</taxon>
        <taxon>Thalassotalea</taxon>
    </lineage>
</organism>
<evidence type="ECO:0000313" key="5">
    <source>
        <dbReference type="EMBL" id="WNC73629.1"/>
    </source>
</evidence>
<keyword evidence="2" id="KW-0238">DNA-binding</keyword>
<evidence type="ECO:0000313" key="6">
    <source>
        <dbReference type="Proteomes" id="UP001258994"/>
    </source>
</evidence>
<feature type="domain" description="HTH araC/xylS-type" evidence="4">
    <location>
        <begin position="236"/>
        <end position="334"/>
    </location>
</feature>
<keyword evidence="3" id="KW-0804">Transcription</keyword>
<protein>
    <submittedName>
        <fullName evidence="5">AraC family transcriptional regulator ligand-binding domain-containing protein</fullName>
    </submittedName>
</protein>
<dbReference type="InterPro" id="IPR018060">
    <property type="entry name" value="HTH_AraC"/>
</dbReference>
<dbReference type="PROSITE" id="PS01124">
    <property type="entry name" value="HTH_ARAC_FAMILY_2"/>
    <property type="match status" value="1"/>
</dbReference>
<evidence type="ECO:0000256" key="2">
    <source>
        <dbReference type="ARBA" id="ARBA00023125"/>
    </source>
</evidence>
<keyword evidence="6" id="KW-1185">Reference proteome</keyword>
<dbReference type="PANTHER" id="PTHR47894">
    <property type="entry name" value="HTH-TYPE TRANSCRIPTIONAL REGULATOR GADX"/>
    <property type="match status" value="1"/>
</dbReference>
<dbReference type="EMBL" id="CP134145">
    <property type="protein sequence ID" value="WNC73629.1"/>
    <property type="molecule type" value="Genomic_DNA"/>
</dbReference>
<reference evidence="6" key="1">
    <citation type="submission" date="2023-09" db="EMBL/GenBank/DDBJ databases">
        <authorList>
            <person name="Li S."/>
            <person name="Li X."/>
            <person name="Zhang C."/>
            <person name="Zhao Z."/>
        </authorList>
    </citation>
    <scope>NUCLEOTIDE SEQUENCE [LARGE SCALE GENOMIC DNA]</scope>
    <source>
        <strain evidence="6">SQ149</strain>
    </source>
</reference>
<name>A0ABY9TYI5_9GAMM</name>
<dbReference type="Pfam" id="PF12833">
    <property type="entry name" value="HTH_18"/>
    <property type="match status" value="1"/>
</dbReference>
<dbReference type="InterPro" id="IPR009057">
    <property type="entry name" value="Homeodomain-like_sf"/>
</dbReference>